<dbReference type="HOGENOM" id="CLU_2494302_0_0_5"/>
<name>C5AZU5_METEA</name>
<evidence type="ECO:0000256" key="1">
    <source>
        <dbReference type="SAM" id="Phobius"/>
    </source>
</evidence>
<reference evidence="2 3" key="1">
    <citation type="journal article" date="2009" name="PLoS ONE">
        <title>Methylobacterium genome sequences: a reference blueprint to investigate microbial metabolism of C1 compounds from natural and industrial sources.</title>
        <authorList>
            <person name="Vuilleumier S."/>
            <person name="Chistoserdova L."/>
            <person name="Lee M.-C."/>
            <person name="Bringel F."/>
            <person name="Lajus A."/>
            <person name="Zhou Y."/>
            <person name="Gourion B."/>
            <person name="Barbe V."/>
            <person name="Chang J."/>
            <person name="Cruveiller S."/>
            <person name="Dossat C."/>
            <person name="Gillett W."/>
            <person name="Gruffaz C."/>
            <person name="Haugen E."/>
            <person name="Hourcade E."/>
            <person name="Levy R."/>
            <person name="Mangenot S."/>
            <person name="Muller E."/>
            <person name="Nadalig T."/>
            <person name="Pagni M."/>
            <person name="Penny C."/>
            <person name="Peyraud R."/>
            <person name="Robinson D.G."/>
            <person name="Roche D."/>
            <person name="Rouy Z."/>
            <person name="Saenampechek C."/>
            <person name="Salvignol G."/>
            <person name="Vallenet D."/>
            <person name="Wu Z."/>
            <person name="Marx C.J."/>
            <person name="Vorholt J.A."/>
            <person name="Olson M.V."/>
            <person name="Kaul R."/>
            <person name="Weissenbach J."/>
            <person name="Medigue C."/>
            <person name="Lidstrom M.E."/>
        </authorList>
    </citation>
    <scope>NUCLEOTIDE SEQUENCE [LARGE SCALE GENOMIC DNA]</scope>
    <source>
        <strain evidence="3">ATCC 14718 / DSM 1338 / JCM 2805 / NCIMB 9133 / AM1</strain>
    </source>
</reference>
<keyword evidence="3" id="KW-1185">Reference proteome</keyword>
<proteinExistence type="predicted"/>
<accession>C5AZU5</accession>
<sequence length="86" mass="9583">MPTSTTFPRSSRFARVFEKTICRSGSISRCATPRRSAFETLGIPEEWHRVSQVIQIILGFAFALALGSPALYLDQVIAALMQVRPK</sequence>
<dbReference type="Proteomes" id="UP000009081">
    <property type="component" value="Chromosome"/>
</dbReference>
<evidence type="ECO:0000313" key="2">
    <source>
        <dbReference type="EMBL" id="ACS41469.1"/>
    </source>
</evidence>
<dbReference type="KEGG" id="mea:Mex_1p3759"/>
<dbReference type="AlphaFoldDB" id="C5AZU5"/>
<gene>
    <name evidence="2" type="ordered locus">MexAM1_META1p3759</name>
</gene>
<keyword evidence="1" id="KW-1133">Transmembrane helix</keyword>
<keyword evidence="1" id="KW-0472">Membrane</keyword>
<keyword evidence="1" id="KW-0812">Transmembrane</keyword>
<dbReference type="EMBL" id="CP001510">
    <property type="protein sequence ID" value="ACS41469.1"/>
    <property type="molecule type" value="Genomic_DNA"/>
</dbReference>
<evidence type="ECO:0000313" key="3">
    <source>
        <dbReference type="Proteomes" id="UP000009081"/>
    </source>
</evidence>
<protein>
    <submittedName>
        <fullName evidence="2">Uncharacterized protein</fullName>
    </submittedName>
</protein>
<feature type="transmembrane region" description="Helical" evidence="1">
    <location>
        <begin position="53"/>
        <end position="73"/>
    </location>
</feature>
<organism evidence="2 3">
    <name type="scientific">Methylorubrum extorquens (strain ATCC 14718 / DSM 1338 / JCM 2805 / NCIMB 9133 / AM1)</name>
    <name type="common">Methylobacterium extorquens</name>
    <dbReference type="NCBI Taxonomy" id="272630"/>
    <lineage>
        <taxon>Bacteria</taxon>
        <taxon>Pseudomonadati</taxon>
        <taxon>Pseudomonadota</taxon>
        <taxon>Alphaproteobacteria</taxon>
        <taxon>Hyphomicrobiales</taxon>
        <taxon>Methylobacteriaceae</taxon>
        <taxon>Methylorubrum</taxon>
    </lineage>
</organism>